<dbReference type="InterPro" id="IPR017860">
    <property type="entry name" value="Peptidase_M22_CS"/>
</dbReference>
<evidence type="ECO:0000256" key="4">
    <source>
        <dbReference type="ARBA" id="ARBA00022723"/>
    </source>
</evidence>
<feature type="domain" description="Gcp-like" evidence="8">
    <location>
        <begin position="27"/>
        <end position="310"/>
    </location>
</feature>
<evidence type="ECO:0000256" key="5">
    <source>
        <dbReference type="ARBA" id="ARBA00023004"/>
    </source>
</evidence>
<dbReference type="Gene3D" id="3.30.420.40">
    <property type="match status" value="2"/>
</dbReference>
<dbReference type="InterPro" id="IPR000905">
    <property type="entry name" value="Gcp-like_dom"/>
</dbReference>
<comment type="catalytic activity">
    <reaction evidence="7">
        <text>L-threonylcarbamoyladenylate + adenosine(37) in tRNA = N(6)-L-threonylcarbamoyladenosine(37) in tRNA + AMP + H(+)</text>
        <dbReference type="Rhea" id="RHEA:37059"/>
        <dbReference type="Rhea" id="RHEA-COMP:10162"/>
        <dbReference type="Rhea" id="RHEA-COMP:10163"/>
        <dbReference type="ChEBI" id="CHEBI:15378"/>
        <dbReference type="ChEBI" id="CHEBI:73682"/>
        <dbReference type="ChEBI" id="CHEBI:74411"/>
        <dbReference type="ChEBI" id="CHEBI:74418"/>
        <dbReference type="ChEBI" id="CHEBI:456215"/>
        <dbReference type="EC" id="2.3.1.234"/>
    </reaction>
</comment>
<sequence length="338" mass="38474">MFKMIILGIETSCDETGIAIYDSLNGLICEYTYSQKIHYFYGGTVPELASNDHLKKIFKLIFFTLKIKKILLRDIDLISYTIGPGLKNSLFIGIIVSKALSFALGIPSLGVNHLKAHITISFLFNKKITFPSLVLFLSGAHTFLIEMNDFDNFFILGETLDDSIGETFDKIARCLKIIPSNGKSLEFFSRKNFLFSNLGYFNSCYSSSNLNFSFSGIKSSVIRYISKLKIITFNDKCNVSYNFQTTLIRLICNKCLNLFLSKKYKCLLLSGGVASNFYLRKALKNYSYIFNVTFCTQPIKYCTDNGAMISFLGCFYFNKNIFDKNFNIIVKPNIRLNL</sequence>
<evidence type="ECO:0000256" key="7">
    <source>
        <dbReference type="ARBA" id="ARBA00048117"/>
    </source>
</evidence>
<dbReference type="PANTHER" id="PTHR11735">
    <property type="entry name" value="TRNA N6-ADENOSINE THREONYLCARBAMOYLTRANSFERASE"/>
    <property type="match status" value="1"/>
</dbReference>
<name>A0A6J5JW86_9GAMM</name>
<dbReference type="EMBL" id="LR794158">
    <property type="protein sequence ID" value="CAB3976225.1"/>
    <property type="molecule type" value="Genomic_DNA"/>
</dbReference>
<keyword evidence="2 9" id="KW-0808">Transferase</keyword>
<keyword evidence="10" id="KW-1185">Reference proteome</keyword>
<dbReference type="GO" id="GO:0046872">
    <property type="term" value="F:metal ion binding"/>
    <property type="evidence" value="ECO:0007669"/>
    <property type="project" value="UniProtKB-KW"/>
</dbReference>
<evidence type="ECO:0000313" key="10">
    <source>
        <dbReference type="Proteomes" id="UP000509549"/>
    </source>
</evidence>
<dbReference type="EC" id="2.3.1.234" evidence="1"/>
<dbReference type="PROSITE" id="PS01016">
    <property type="entry name" value="GLYCOPROTEASE"/>
    <property type="match status" value="1"/>
</dbReference>
<gene>
    <name evidence="9" type="primary">tsaD</name>
    <name evidence="9" type="ORF">ESZ_00001</name>
</gene>
<evidence type="ECO:0000256" key="6">
    <source>
        <dbReference type="ARBA" id="ARBA00023315"/>
    </source>
</evidence>
<protein>
    <recommendedName>
        <fullName evidence="1">N(6)-L-threonylcarbamoyladenine synthase</fullName>
        <ecNumber evidence="1">2.3.1.234</ecNumber>
    </recommendedName>
</protein>
<evidence type="ECO:0000256" key="2">
    <source>
        <dbReference type="ARBA" id="ARBA00022679"/>
    </source>
</evidence>
<proteinExistence type="predicted"/>
<dbReference type="GO" id="GO:0061711">
    <property type="term" value="F:tRNA N(6)-L-threonylcarbamoyladenine synthase activity"/>
    <property type="evidence" value="ECO:0007669"/>
    <property type="project" value="UniProtKB-EC"/>
</dbReference>
<dbReference type="SUPFAM" id="SSF53067">
    <property type="entry name" value="Actin-like ATPase domain"/>
    <property type="match status" value="1"/>
</dbReference>
<organism evidence="9 10">
    <name type="scientific">Candidatus Azoamicus ciliaticola</name>
    <dbReference type="NCBI Taxonomy" id="2652803"/>
    <lineage>
        <taxon>Bacteria</taxon>
        <taxon>Pseudomonadati</taxon>
        <taxon>Pseudomonadota</taxon>
        <taxon>Gammaproteobacteria</taxon>
        <taxon>Candidatus Azoamicaceae</taxon>
        <taxon>Candidatus Azoamicus</taxon>
    </lineage>
</organism>
<dbReference type="GO" id="GO:0070525">
    <property type="term" value="P:tRNA threonylcarbamoyladenosine metabolic process"/>
    <property type="evidence" value="ECO:0007669"/>
    <property type="project" value="UniProtKB-ARBA"/>
</dbReference>
<reference evidence="9 10" key="1">
    <citation type="submission" date="2020-04" db="EMBL/GenBank/DDBJ databases">
        <authorList>
            <person name="Graf S J."/>
        </authorList>
    </citation>
    <scope>NUCLEOTIDE SEQUENCE [LARGE SCALE GENOMIC DNA]</scope>
    <source>
        <strain evidence="9">1</strain>
    </source>
</reference>
<dbReference type="PANTHER" id="PTHR11735:SF6">
    <property type="entry name" value="TRNA N6-ADENOSINE THREONYLCARBAMOYLTRANSFERASE, MITOCHONDRIAL"/>
    <property type="match status" value="1"/>
</dbReference>
<dbReference type="PRINTS" id="PR00789">
    <property type="entry name" value="OSIALOPTASE"/>
</dbReference>
<keyword evidence="4" id="KW-0479">Metal-binding</keyword>
<dbReference type="GO" id="GO:0006400">
    <property type="term" value="P:tRNA modification"/>
    <property type="evidence" value="ECO:0007669"/>
    <property type="project" value="UniProtKB-ARBA"/>
</dbReference>
<dbReference type="AlphaFoldDB" id="A0A6J5JW86"/>
<dbReference type="InterPro" id="IPR017861">
    <property type="entry name" value="KAE1/TsaD"/>
</dbReference>
<accession>A0A6J5JW86</accession>
<dbReference type="InterPro" id="IPR043129">
    <property type="entry name" value="ATPase_NBD"/>
</dbReference>
<evidence type="ECO:0000313" key="9">
    <source>
        <dbReference type="EMBL" id="CAB3976225.1"/>
    </source>
</evidence>
<keyword evidence="5" id="KW-0408">Iron</keyword>
<evidence type="ECO:0000256" key="3">
    <source>
        <dbReference type="ARBA" id="ARBA00022694"/>
    </source>
</evidence>
<keyword evidence="3" id="KW-0819">tRNA processing</keyword>
<evidence type="ECO:0000259" key="8">
    <source>
        <dbReference type="Pfam" id="PF00814"/>
    </source>
</evidence>
<dbReference type="Proteomes" id="UP000509549">
    <property type="component" value="Chromosome"/>
</dbReference>
<keyword evidence="6 9" id="KW-0012">Acyltransferase</keyword>
<dbReference type="NCBIfam" id="TIGR00329">
    <property type="entry name" value="gcp_kae1"/>
    <property type="match status" value="1"/>
</dbReference>
<evidence type="ECO:0000256" key="1">
    <source>
        <dbReference type="ARBA" id="ARBA00012156"/>
    </source>
</evidence>
<dbReference type="Pfam" id="PF00814">
    <property type="entry name" value="TsaD"/>
    <property type="match status" value="1"/>
</dbReference>
<dbReference type="KEGG" id="acil:ESZ_00001"/>